<proteinExistence type="predicted"/>
<evidence type="ECO:0008006" key="4">
    <source>
        <dbReference type="Google" id="ProtNLM"/>
    </source>
</evidence>
<name>A0ABP9P6E6_9ACTN</name>
<evidence type="ECO:0000256" key="1">
    <source>
        <dbReference type="SAM" id="MobiDB-lite"/>
    </source>
</evidence>
<dbReference type="EMBL" id="BAABKG010000001">
    <property type="protein sequence ID" value="GAA5140690.1"/>
    <property type="molecule type" value="Genomic_DNA"/>
</dbReference>
<sequence>MPRGAARPVPSVPGMSPTSRRRASRAAVLIATTALAAGGLVATAPPSGAVIVGATIETELDAEGTQNGTGDTCNATPGPADKQANLTPNQTRTLNLSGEVTVSDPDDATDTAEYTFGGRVQGRLDAVGGKPTRFVADAKQMVWGDFSKGGDTTCSSDGQAYSAVRAQFSINRSQLVTLSTVTNGELTSFLIIQNSEGRTLVEVSGFDGRRSTTFLAPRGQYLVEAQFQTSLRSPDSEEFDDVASGTGSVAMRLADPGSATTPTQGTGKAFAQMSGSRGCDDGTLAVKLTQKAKQLDKVSFYVNGRRNAFDDSPTPRYWILSNLPAAKPVTVKVVLKPKQGKTLSVSRSYLACTP</sequence>
<organism evidence="2 3">
    <name type="scientific">Nocardioides marinquilinus</name>
    <dbReference type="NCBI Taxonomy" id="1210400"/>
    <lineage>
        <taxon>Bacteria</taxon>
        <taxon>Bacillati</taxon>
        <taxon>Actinomycetota</taxon>
        <taxon>Actinomycetes</taxon>
        <taxon>Propionibacteriales</taxon>
        <taxon>Nocardioidaceae</taxon>
        <taxon>Nocardioides</taxon>
    </lineage>
</organism>
<evidence type="ECO:0000313" key="2">
    <source>
        <dbReference type="EMBL" id="GAA5140690.1"/>
    </source>
</evidence>
<dbReference type="Proteomes" id="UP001500221">
    <property type="component" value="Unassembled WGS sequence"/>
</dbReference>
<feature type="region of interest" description="Disordered" evidence="1">
    <location>
        <begin position="63"/>
        <end position="83"/>
    </location>
</feature>
<reference evidence="3" key="1">
    <citation type="journal article" date="2019" name="Int. J. Syst. Evol. Microbiol.">
        <title>The Global Catalogue of Microorganisms (GCM) 10K type strain sequencing project: providing services to taxonomists for standard genome sequencing and annotation.</title>
        <authorList>
            <consortium name="The Broad Institute Genomics Platform"/>
            <consortium name="The Broad Institute Genome Sequencing Center for Infectious Disease"/>
            <person name="Wu L."/>
            <person name="Ma J."/>
        </authorList>
    </citation>
    <scope>NUCLEOTIDE SEQUENCE [LARGE SCALE GENOMIC DNA]</scope>
    <source>
        <strain evidence="3">JCM 18459</strain>
    </source>
</reference>
<keyword evidence="3" id="KW-1185">Reference proteome</keyword>
<protein>
    <recommendedName>
        <fullName evidence="4">DUF3108 domain-containing protein</fullName>
    </recommendedName>
</protein>
<feature type="region of interest" description="Disordered" evidence="1">
    <location>
        <begin position="1"/>
        <end position="20"/>
    </location>
</feature>
<gene>
    <name evidence="2" type="ORF">GCM10023340_01230</name>
</gene>
<feature type="compositionally biased region" description="Polar residues" evidence="1">
    <location>
        <begin position="64"/>
        <end position="75"/>
    </location>
</feature>
<accession>A0ABP9P6E6</accession>
<comment type="caution">
    <text evidence="2">The sequence shown here is derived from an EMBL/GenBank/DDBJ whole genome shotgun (WGS) entry which is preliminary data.</text>
</comment>
<evidence type="ECO:0000313" key="3">
    <source>
        <dbReference type="Proteomes" id="UP001500221"/>
    </source>
</evidence>